<reference evidence="2 3" key="1">
    <citation type="journal article" date="2007" name="PLoS Genet.">
        <title>Patterns and implications of gene gain and loss in the evolution of Prochlorococcus.</title>
        <authorList>
            <person name="Kettler G.C."/>
            <person name="Martiny A.C."/>
            <person name="Huang K."/>
            <person name="Zucker J."/>
            <person name="Coleman M.L."/>
            <person name="Rodrigue S."/>
            <person name="Chen F."/>
            <person name="Lapidus A."/>
            <person name="Ferriera S."/>
            <person name="Johnson J."/>
            <person name="Steglich C."/>
            <person name="Church G.M."/>
            <person name="Richardson P."/>
            <person name="Chisholm S.W."/>
        </authorList>
    </citation>
    <scope>NUCLEOTIDE SEQUENCE [LARGE SCALE GENOMIC DNA]</scope>
    <source>
        <strain evidence="2 3">MIT 9215</strain>
    </source>
</reference>
<protein>
    <submittedName>
        <fullName evidence="2">Uncharacterized protein</fullName>
    </submittedName>
</protein>
<evidence type="ECO:0000313" key="3">
    <source>
        <dbReference type="Proteomes" id="UP000002014"/>
    </source>
</evidence>
<dbReference type="AlphaFoldDB" id="A8G6R7"/>
<evidence type="ECO:0000256" key="1">
    <source>
        <dbReference type="SAM" id="SignalP"/>
    </source>
</evidence>
<dbReference type="Proteomes" id="UP000002014">
    <property type="component" value="Chromosome"/>
</dbReference>
<accession>A8G6R7</accession>
<dbReference type="KEGG" id="pmh:P9215_16851"/>
<dbReference type="EMBL" id="CP000825">
    <property type="protein sequence ID" value="ABV51298.1"/>
    <property type="molecule type" value="Genomic_DNA"/>
</dbReference>
<feature type="chain" id="PRO_5002722658" evidence="1">
    <location>
        <begin position="21"/>
        <end position="242"/>
    </location>
</feature>
<dbReference type="HOGENOM" id="CLU_1146404_0_0_3"/>
<dbReference type="STRING" id="93060.P9215_16851"/>
<feature type="signal peptide" evidence="1">
    <location>
        <begin position="1"/>
        <end position="20"/>
    </location>
</feature>
<gene>
    <name evidence="2" type="ordered locus">P9215_16851</name>
</gene>
<sequence length="242" mass="28176">MKRFLIPLLAVLAIPTVVKAEVSSEVYKLCKDDADFMRCVWLNKKAGMDAELFQINSTEEEGSKENKKIIAKGRWVKVFDDPRYSGMGQRSIDLNSLLLTKDGITIYGLRNETIVQDIGKFYMDTEWEAIDCNTKEKLNGKFGRIAIKDASKMSKRELKKSFYDHSTLWKKYSHVCQKNITKKETWKTSSEILSTDHPHQKSFYQFQLNKLGLSYKQAQELYSKKCRVKDDYKKCMGKYGLW</sequence>
<evidence type="ECO:0000313" key="2">
    <source>
        <dbReference type="EMBL" id="ABV51298.1"/>
    </source>
</evidence>
<keyword evidence="1" id="KW-0732">Signal</keyword>
<dbReference type="RefSeq" id="WP_012008329.1">
    <property type="nucleotide sequence ID" value="NC_009840.1"/>
</dbReference>
<name>A8G6R7_PROM2</name>
<organism evidence="2 3">
    <name type="scientific">Prochlorococcus marinus (strain MIT 9215)</name>
    <dbReference type="NCBI Taxonomy" id="93060"/>
    <lineage>
        <taxon>Bacteria</taxon>
        <taxon>Bacillati</taxon>
        <taxon>Cyanobacteriota</taxon>
        <taxon>Cyanophyceae</taxon>
        <taxon>Synechococcales</taxon>
        <taxon>Prochlorococcaceae</taxon>
        <taxon>Prochlorococcus</taxon>
    </lineage>
</organism>
<proteinExistence type="predicted"/>